<dbReference type="Pfam" id="PF01312">
    <property type="entry name" value="Bac_export_2"/>
    <property type="match status" value="1"/>
</dbReference>
<dbReference type="OrthoDB" id="9807950at2"/>
<comment type="similarity">
    <text evidence="2 13">Belongs to the type III secretion exporter family.</text>
</comment>
<dbReference type="GO" id="GO:0009306">
    <property type="term" value="P:protein secretion"/>
    <property type="evidence" value="ECO:0007669"/>
    <property type="project" value="InterPro"/>
</dbReference>
<keyword evidence="16" id="KW-1185">Reference proteome</keyword>
<organism evidence="15 16">
    <name type="scientific">Desulfosoma caldarium</name>
    <dbReference type="NCBI Taxonomy" id="610254"/>
    <lineage>
        <taxon>Bacteria</taxon>
        <taxon>Pseudomonadati</taxon>
        <taxon>Thermodesulfobacteriota</taxon>
        <taxon>Syntrophobacteria</taxon>
        <taxon>Syntrophobacterales</taxon>
        <taxon>Syntrophobacteraceae</taxon>
        <taxon>Desulfosoma</taxon>
    </lineage>
</organism>
<dbReference type="SUPFAM" id="SSF160544">
    <property type="entry name" value="EscU C-terminal domain-like"/>
    <property type="match status" value="1"/>
</dbReference>
<evidence type="ECO:0000256" key="4">
    <source>
        <dbReference type="ARBA" id="ARBA00022448"/>
    </source>
</evidence>
<accession>A0A3N1VPR5</accession>
<keyword evidence="6 13" id="KW-0812">Transmembrane</keyword>
<name>A0A3N1VPR5_9BACT</name>
<evidence type="ECO:0000256" key="5">
    <source>
        <dbReference type="ARBA" id="ARBA00022475"/>
    </source>
</evidence>
<evidence type="ECO:0000313" key="15">
    <source>
        <dbReference type="EMBL" id="ROR01887.1"/>
    </source>
</evidence>
<keyword evidence="7 13" id="KW-1005">Bacterial flagellum biogenesis</keyword>
<feature type="transmembrane region" description="Helical" evidence="13">
    <location>
        <begin position="149"/>
        <end position="172"/>
    </location>
</feature>
<dbReference type="EMBL" id="RJVA01000010">
    <property type="protein sequence ID" value="ROR01887.1"/>
    <property type="molecule type" value="Genomic_DNA"/>
</dbReference>
<dbReference type="Gene3D" id="6.10.250.2080">
    <property type="match status" value="1"/>
</dbReference>
<comment type="subcellular location">
    <subcellularLocation>
        <location evidence="1">Cell membrane</location>
        <topology evidence="1">Multi-pass membrane protein</topology>
    </subcellularLocation>
</comment>
<dbReference type="NCBIfam" id="TIGR00328">
    <property type="entry name" value="flhB"/>
    <property type="match status" value="1"/>
</dbReference>
<keyword evidence="11 13" id="KW-1006">Bacterial flagellum protein export</keyword>
<comment type="caution">
    <text evidence="15">The sequence shown here is derived from an EMBL/GenBank/DDBJ whole genome shotgun (WGS) entry which is preliminary data.</text>
</comment>
<keyword evidence="8 13" id="KW-0653">Protein transport</keyword>
<comment type="caution">
    <text evidence="13">Lacks conserved residue(s) required for the propagation of feature annotation.</text>
</comment>
<keyword evidence="15" id="KW-0969">Cilium</keyword>
<reference evidence="15 16" key="1">
    <citation type="submission" date="2018-11" db="EMBL/GenBank/DDBJ databases">
        <title>Genomic Encyclopedia of Type Strains, Phase IV (KMG-IV): sequencing the most valuable type-strain genomes for metagenomic binning, comparative biology and taxonomic classification.</title>
        <authorList>
            <person name="Goeker M."/>
        </authorList>
    </citation>
    <scope>NUCLEOTIDE SEQUENCE [LARGE SCALE GENOMIC DNA]</scope>
    <source>
        <strain evidence="15 16">DSM 22027</strain>
    </source>
</reference>
<keyword evidence="5 13" id="KW-1003">Cell membrane</keyword>
<keyword evidence="15" id="KW-0282">Flagellum</keyword>
<evidence type="ECO:0000256" key="9">
    <source>
        <dbReference type="ARBA" id="ARBA00022989"/>
    </source>
</evidence>
<dbReference type="GO" id="GO:0005886">
    <property type="term" value="C:plasma membrane"/>
    <property type="evidence" value="ECO:0007669"/>
    <property type="project" value="UniProtKB-SubCell"/>
</dbReference>
<proteinExistence type="inferred from homology"/>
<keyword evidence="10 13" id="KW-0472">Membrane</keyword>
<evidence type="ECO:0000313" key="16">
    <source>
        <dbReference type="Proteomes" id="UP000276223"/>
    </source>
</evidence>
<evidence type="ECO:0000256" key="6">
    <source>
        <dbReference type="ARBA" id="ARBA00022692"/>
    </source>
</evidence>
<sequence>MAGAQERTEKPTGKRLAEARRKGNVPKSQELTALTVLGAGSLMAFLQVKALPEHFRGLLGRLWEHGLWGSSDLSANGSLVAWIFFTFFRMTGPVFFSVLVASVAVHFVQFKGFLFAPEALKPKLSKLNPLNGFKRFFQLRMVVETAKSFFKILVVGSMLYSVMGSEQLSFGALVHVDPVDMGRETGRILSRFLWKAGAFLGVLALLDFLYQRWQYTKDLMMTKQEVKEEFKQAEGNPQIKSRIRSIQRTLARQRMMSMVPTATVVVTNPTHYAVALFYQEGLQAPKVVAKGMNLIAHTIVRLAREHGVPVVQNPPLARALYHQVKLDQVIPETLYRAVAKVLAYVYQQRRPTS</sequence>
<dbReference type="RefSeq" id="WP_123289572.1">
    <property type="nucleotide sequence ID" value="NZ_RJVA01000010.1"/>
</dbReference>
<dbReference type="InterPro" id="IPR029025">
    <property type="entry name" value="T3SS_substrate_exporter_C"/>
</dbReference>
<evidence type="ECO:0000256" key="12">
    <source>
        <dbReference type="ARBA" id="ARBA00025078"/>
    </source>
</evidence>
<evidence type="ECO:0000256" key="14">
    <source>
        <dbReference type="SAM" id="MobiDB-lite"/>
    </source>
</evidence>
<dbReference type="InterPro" id="IPR006135">
    <property type="entry name" value="T3SS_substrate_exporter"/>
</dbReference>
<keyword evidence="15" id="KW-0966">Cell projection</keyword>
<evidence type="ECO:0000256" key="10">
    <source>
        <dbReference type="ARBA" id="ARBA00023136"/>
    </source>
</evidence>
<evidence type="ECO:0000256" key="1">
    <source>
        <dbReference type="ARBA" id="ARBA00004651"/>
    </source>
</evidence>
<feature type="region of interest" description="Disordered" evidence="14">
    <location>
        <begin position="1"/>
        <end position="24"/>
    </location>
</feature>
<dbReference type="Gene3D" id="3.40.1690.10">
    <property type="entry name" value="secretion proteins EscU"/>
    <property type="match status" value="1"/>
</dbReference>
<dbReference type="Proteomes" id="UP000276223">
    <property type="component" value="Unassembled WGS sequence"/>
</dbReference>
<protein>
    <recommendedName>
        <fullName evidence="3 13">Flagellar biosynthetic protein FlhB</fullName>
    </recommendedName>
</protein>
<evidence type="ECO:0000256" key="11">
    <source>
        <dbReference type="ARBA" id="ARBA00023225"/>
    </source>
</evidence>
<feature type="transmembrane region" description="Helical" evidence="13">
    <location>
        <begin position="31"/>
        <end position="48"/>
    </location>
</feature>
<dbReference type="PANTHER" id="PTHR30531">
    <property type="entry name" value="FLAGELLAR BIOSYNTHETIC PROTEIN FLHB"/>
    <property type="match status" value="1"/>
</dbReference>
<dbReference type="InterPro" id="IPR006136">
    <property type="entry name" value="FlhB"/>
</dbReference>
<evidence type="ECO:0000256" key="2">
    <source>
        <dbReference type="ARBA" id="ARBA00010690"/>
    </source>
</evidence>
<evidence type="ECO:0000256" key="3">
    <source>
        <dbReference type="ARBA" id="ARBA00021622"/>
    </source>
</evidence>
<dbReference type="GO" id="GO:0044780">
    <property type="term" value="P:bacterial-type flagellum assembly"/>
    <property type="evidence" value="ECO:0007669"/>
    <property type="project" value="InterPro"/>
</dbReference>
<dbReference type="PRINTS" id="PR00950">
    <property type="entry name" value="TYPE3IMSPROT"/>
</dbReference>
<gene>
    <name evidence="13" type="primary">flhB</name>
    <name evidence="15" type="ORF">EDC27_1081</name>
</gene>
<keyword evidence="9 13" id="KW-1133">Transmembrane helix</keyword>
<feature type="transmembrane region" description="Helical" evidence="13">
    <location>
        <begin position="192"/>
        <end position="210"/>
    </location>
</feature>
<keyword evidence="4 13" id="KW-0813">Transport</keyword>
<evidence type="ECO:0000256" key="13">
    <source>
        <dbReference type="RuleBase" id="RU364091"/>
    </source>
</evidence>
<dbReference type="PANTHER" id="PTHR30531:SF12">
    <property type="entry name" value="FLAGELLAR BIOSYNTHETIC PROTEIN FLHB"/>
    <property type="match status" value="1"/>
</dbReference>
<evidence type="ECO:0000256" key="8">
    <source>
        <dbReference type="ARBA" id="ARBA00022927"/>
    </source>
</evidence>
<dbReference type="AlphaFoldDB" id="A0A3N1VPR5"/>
<feature type="compositionally biased region" description="Basic and acidic residues" evidence="14">
    <location>
        <begin position="1"/>
        <end position="21"/>
    </location>
</feature>
<evidence type="ECO:0000256" key="7">
    <source>
        <dbReference type="ARBA" id="ARBA00022795"/>
    </source>
</evidence>
<comment type="function">
    <text evidence="12 13">Required for formation of the rod structure in the basal body of the flagellar apparatus. Together with FliI and FliH, may constitute the export apparatus of flagellin.</text>
</comment>